<dbReference type="SMART" id="SM00320">
    <property type="entry name" value="WD40"/>
    <property type="match status" value="6"/>
</dbReference>
<dbReference type="InterPro" id="IPR015943">
    <property type="entry name" value="WD40/YVTN_repeat-like_dom_sf"/>
</dbReference>
<keyword evidence="6 13" id="KW-0863">Zinc-finger</keyword>
<evidence type="ECO:0000256" key="3">
    <source>
        <dbReference type="ARBA" id="ARBA00022664"/>
    </source>
</evidence>
<dbReference type="GO" id="GO:0071013">
    <property type="term" value="C:catalytic step 2 spliceosome"/>
    <property type="evidence" value="ECO:0007669"/>
    <property type="project" value="InterPro"/>
</dbReference>
<dbReference type="AlphaFoldDB" id="A0A818XK24"/>
<reference evidence="17" key="1">
    <citation type="submission" date="2021-02" db="EMBL/GenBank/DDBJ databases">
        <authorList>
            <person name="Nowell W R."/>
        </authorList>
    </citation>
    <scope>NUCLEOTIDE SEQUENCE</scope>
</reference>
<feature type="repeat" description="WD" evidence="14">
    <location>
        <begin position="581"/>
        <end position="614"/>
    </location>
</feature>
<feature type="region of interest" description="Disordered" evidence="15">
    <location>
        <begin position="503"/>
        <end position="540"/>
    </location>
</feature>
<feature type="repeat" description="WD" evidence="14">
    <location>
        <begin position="843"/>
        <end position="876"/>
    </location>
</feature>
<dbReference type="Proteomes" id="UP000681967">
    <property type="component" value="Unassembled WGS sequence"/>
</dbReference>
<keyword evidence="5" id="KW-0677">Repeat</keyword>
<dbReference type="EMBL" id="CAJOBJ010002296">
    <property type="protein sequence ID" value="CAF3919528.1"/>
    <property type="molecule type" value="Genomic_DNA"/>
</dbReference>
<organism evidence="17 21">
    <name type="scientific">Rotaria magnacalcarata</name>
    <dbReference type="NCBI Taxonomy" id="392030"/>
    <lineage>
        <taxon>Eukaryota</taxon>
        <taxon>Metazoa</taxon>
        <taxon>Spiralia</taxon>
        <taxon>Gnathifera</taxon>
        <taxon>Rotifera</taxon>
        <taxon>Eurotatoria</taxon>
        <taxon>Bdelloidea</taxon>
        <taxon>Philodinida</taxon>
        <taxon>Philodinidae</taxon>
        <taxon>Rotaria</taxon>
    </lineage>
</organism>
<dbReference type="Gene3D" id="2.130.10.10">
    <property type="entry name" value="YVTN repeat-like/Quinoprotein amine dehydrogenase"/>
    <property type="match status" value="1"/>
</dbReference>
<evidence type="ECO:0000256" key="6">
    <source>
        <dbReference type="ARBA" id="ARBA00022771"/>
    </source>
</evidence>
<feature type="domain" description="RING-type" evidence="16">
    <location>
        <begin position="237"/>
        <end position="282"/>
    </location>
</feature>
<evidence type="ECO:0000256" key="7">
    <source>
        <dbReference type="ARBA" id="ARBA00022833"/>
    </source>
</evidence>
<sequence>MKRHFDSSPPSSSPLSNSQISLDEFGPTPKRPRIFISSPIPPLNNGTHIEADDEEEEIIIDDPIASPVTFNHARLEIYLGTEINLFTVLSEYFSQNEHNSDDDIIEIEQENFNIFVEQNDNQIIVVSDSDDDQGIDVTHDIPPSVSSIINASIASFDIEDVEIVEGEVDVELSFVREEEYEQQLTNDDCPESLEIITDADDNISDNELIDLTEDEFISISCSPNSCERKLSIDVQQCPICLETLNHLQRTGVYLIITRCRHVMCTLCTRQLLATSSRCPLCRENMALAAIQALYDDDDDDDKHEEKTIAEEEINDRMAVINDPTFSVMSKIKLNLTPAIAVRPEDTSSFLDIRTREVQYNPKYEDMYAPVFGPSNPNLTQQQSSHRNTINGHVESTTLSDFQFENQRRTFDSFGYAADPSVGEHPTQQIIGDQVSAEINQGKTIFETNRKLLNEKRKKEKNDDSSDVERYQGPWAPYVDEITVSRPSEEEQKEIDEHLAKRKKIKRRNLEDQHAPISARDPESTTLNKEAEDPSSSTLHIKDPYDYQGRSYLHIPQDVGVNLRSDHGPQRCFIPKQCIHIYKGHTKAVQKIHYFPVSAHLFLTCSMDCKVKLWEFYNERRCIRTFSGHSQAVRDVSFNNAGTEFLSASYDKTVKLWDTETGQVKSKFPMRKIPYCISFNPSEHKQHLFICGMSDKKILCFDIRSGHVVQEYDRHLGAINTVTFVDRNRRIVSTSDDKSIRVWEWNIPVDFKYIADPTMHSMPAVAQSRNGKYLAFQSMDNQIRIMEPLANFRWKSKKIFKGHMVSGYACGLDFSPDMSYLISGDADGRLIIWDWKTTRIFEQIKAHDDVCIDAKWHWHEKSRVLTAGWDNVVKLWD</sequence>
<evidence type="ECO:0000259" key="16">
    <source>
        <dbReference type="PROSITE" id="PS50089"/>
    </source>
</evidence>
<keyword evidence="6 13" id="KW-0479">Metal-binding</keyword>
<keyword evidence="2 14" id="KW-0853">WD repeat</keyword>
<evidence type="ECO:0000313" key="17">
    <source>
        <dbReference type="EMBL" id="CAF3738250.1"/>
    </source>
</evidence>
<evidence type="ECO:0000313" key="21">
    <source>
        <dbReference type="Proteomes" id="UP000663842"/>
    </source>
</evidence>
<protein>
    <recommendedName>
        <fullName evidence="10">Pre-mRNA-processing factor 17</fullName>
    </recommendedName>
    <alternativeName>
        <fullName evidence="12">Cell division cycle 40 homolog</fullName>
    </alternativeName>
    <alternativeName>
        <fullName evidence="11">PRP17 homolog</fullName>
    </alternativeName>
</protein>
<gene>
    <name evidence="18" type="ORF">BYL167_LOCUS48</name>
    <name evidence="20" type="ORF">GIL414_LOCUS7499</name>
    <name evidence="19" type="ORF">SMN809_LOCUS9</name>
    <name evidence="17" type="ORF">UXM345_LOCUS1263</name>
</gene>
<feature type="repeat" description="WD" evidence="14">
    <location>
        <begin position="625"/>
        <end position="666"/>
    </location>
</feature>
<keyword evidence="8" id="KW-0508">mRNA splicing</keyword>
<dbReference type="GO" id="GO:0003729">
    <property type="term" value="F:mRNA binding"/>
    <property type="evidence" value="ECO:0007669"/>
    <property type="project" value="TreeGrafter"/>
</dbReference>
<dbReference type="GO" id="GO:0008270">
    <property type="term" value="F:zinc ion binding"/>
    <property type="evidence" value="ECO:0007669"/>
    <property type="project" value="UniProtKB-KW"/>
</dbReference>
<evidence type="ECO:0000256" key="1">
    <source>
        <dbReference type="ARBA" id="ARBA00004123"/>
    </source>
</evidence>
<comment type="subcellular location">
    <subcellularLocation>
        <location evidence="1">Nucleus</location>
    </subcellularLocation>
</comment>
<dbReference type="InterPro" id="IPR032847">
    <property type="entry name" value="PRPF17"/>
</dbReference>
<dbReference type="InterPro" id="IPR001841">
    <property type="entry name" value="Znf_RING"/>
</dbReference>
<dbReference type="PANTHER" id="PTHR43979:SF1">
    <property type="entry name" value="PRE-MRNA-PROCESSING FACTOR 17"/>
    <property type="match status" value="1"/>
</dbReference>
<evidence type="ECO:0000313" key="18">
    <source>
        <dbReference type="EMBL" id="CAF3745605.1"/>
    </source>
</evidence>
<evidence type="ECO:0000256" key="11">
    <source>
        <dbReference type="ARBA" id="ARBA00075265"/>
    </source>
</evidence>
<evidence type="ECO:0000256" key="5">
    <source>
        <dbReference type="ARBA" id="ARBA00022737"/>
    </source>
</evidence>
<dbReference type="PRINTS" id="PR00320">
    <property type="entry name" value="GPROTEINBRPT"/>
</dbReference>
<dbReference type="InterPro" id="IPR020472">
    <property type="entry name" value="WD40_PAC1"/>
</dbReference>
<dbReference type="CDD" id="cd00200">
    <property type="entry name" value="WD40"/>
    <property type="match status" value="1"/>
</dbReference>
<evidence type="ECO:0000256" key="10">
    <source>
        <dbReference type="ARBA" id="ARBA00068146"/>
    </source>
</evidence>
<keyword evidence="9" id="KW-0539">Nucleus</keyword>
<evidence type="ECO:0000313" key="19">
    <source>
        <dbReference type="EMBL" id="CAF3778384.1"/>
    </source>
</evidence>
<dbReference type="Gene3D" id="3.30.40.10">
    <property type="entry name" value="Zinc/RING finger domain, C3HC4 (zinc finger)"/>
    <property type="match status" value="1"/>
</dbReference>
<dbReference type="SUPFAM" id="SSF50978">
    <property type="entry name" value="WD40 repeat-like"/>
    <property type="match status" value="1"/>
</dbReference>
<dbReference type="EMBL" id="CAJOBF010000067">
    <property type="protein sequence ID" value="CAF3738250.1"/>
    <property type="molecule type" value="Genomic_DNA"/>
</dbReference>
<evidence type="ECO:0000256" key="12">
    <source>
        <dbReference type="ARBA" id="ARBA00076678"/>
    </source>
</evidence>
<evidence type="ECO:0000256" key="9">
    <source>
        <dbReference type="ARBA" id="ARBA00023242"/>
    </source>
</evidence>
<comment type="caution">
    <text evidence="17">The sequence shown here is derived from an EMBL/GenBank/DDBJ whole genome shotgun (WGS) entry which is preliminary data.</text>
</comment>
<dbReference type="Pfam" id="PF00400">
    <property type="entry name" value="WD40"/>
    <property type="match status" value="5"/>
</dbReference>
<feature type="region of interest" description="Disordered" evidence="15">
    <location>
        <begin position="1"/>
        <end position="24"/>
    </location>
</feature>
<dbReference type="GO" id="GO:0000398">
    <property type="term" value="P:mRNA splicing, via spliceosome"/>
    <property type="evidence" value="ECO:0007669"/>
    <property type="project" value="InterPro"/>
</dbReference>
<dbReference type="Proteomes" id="UP000663842">
    <property type="component" value="Unassembled WGS sequence"/>
</dbReference>
<dbReference type="InterPro" id="IPR013083">
    <property type="entry name" value="Znf_RING/FYVE/PHD"/>
</dbReference>
<dbReference type="EMBL" id="CAJOBI010000001">
    <property type="protein sequence ID" value="CAF3778384.1"/>
    <property type="molecule type" value="Genomic_DNA"/>
</dbReference>
<keyword evidence="4" id="KW-0747">Spliceosome</keyword>
<dbReference type="SUPFAM" id="SSF57850">
    <property type="entry name" value="RING/U-box"/>
    <property type="match status" value="1"/>
</dbReference>
<feature type="repeat" description="WD" evidence="14">
    <location>
        <begin position="711"/>
        <end position="743"/>
    </location>
</feature>
<evidence type="ECO:0000256" key="14">
    <source>
        <dbReference type="PROSITE-ProRule" id="PRU00221"/>
    </source>
</evidence>
<name>A0A818XK24_9BILA</name>
<evidence type="ECO:0000256" key="15">
    <source>
        <dbReference type="SAM" id="MobiDB-lite"/>
    </source>
</evidence>
<dbReference type="EMBL" id="CAJOBH010000003">
    <property type="protein sequence ID" value="CAF3745605.1"/>
    <property type="molecule type" value="Genomic_DNA"/>
</dbReference>
<keyword evidence="7" id="KW-0862">Zinc</keyword>
<dbReference type="PROSITE" id="PS50294">
    <property type="entry name" value="WD_REPEATS_REGION"/>
    <property type="match status" value="3"/>
</dbReference>
<feature type="compositionally biased region" description="Low complexity" evidence="15">
    <location>
        <begin position="7"/>
        <end position="21"/>
    </location>
</feature>
<evidence type="ECO:0000256" key="8">
    <source>
        <dbReference type="ARBA" id="ARBA00023187"/>
    </source>
</evidence>
<feature type="compositionally biased region" description="Polar residues" evidence="15">
    <location>
        <begin position="523"/>
        <end position="538"/>
    </location>
</feature>
<keyword evidence="3" id="KW-0507">mRNA processing</keyword>
<dbReference type="InterPro" id="IPR036322">
    <property type="entry name" value="WD40_repeat_dom_sf"/>
</dbReference>
<evidence type="ECO:0000256" key="13">
    <source>
        <dbReference type="PROSITE-ProRule" id="PRU00175"/>
    </source>
</evidence>
<dbReference type="InterPro" id="IPR001680">
    <property type="entry name" value="WD40_rpt"/>
</dbReference>
<dbReference type="Pfam" id="PF13639">
    <property type="entry name" value="zf-RING_2"/>
    <property type="match status" value="1"/>
</dbReference>
<dbReference type="PROSITE" id="PS50089">
    <property type="entry name" value="ZF_RING_2"/>
    <property type="match status" value="1"/>
</dbReference>
<dbReference type="Proteomes" id="UP000676336">
    <property type="component" value="Unassembled WGS sequence"/>
</dbReference>
<feature type="repeat" description="WD" evidence="14">
    <location>
        <begin position="811"/>
        <end position="842"/>
    </location>
</feature>
<dbReference type="PROSITE" id="PS50082">
    <property type="entry name" value="WD_REPEATS_2"/>
    <property type="match status" value="5"/>
</dbReference>
<dbReference type="SMART" id="SM00184">
    <property type="entry name" value="RING"/>
    <property type="match status" value="1"/>
</dbReference>
<evidence type="ECO:0000256" key="4">
    <source>
        <dbReference type="ARBA" id="ARBA00022728"/>
    </source>
</evidence>
<evidence type="ECO:0000313" key="20">
    <source>
        <dbReference type="EMBL" id="CAF3919528.1"/>
    </source>
</evidence>
<dbReference type="FunFam" id="2.130.10.10:FF:000034">
    <property type="entry name" value="Pre-mRNA-processing factor 17, putative"/>
    <property type="match status" value="1"/>
</dbReference>
<accession>A0A818XK24</accession>
<dbReference type="PANTHER" id="PTHR43979">
    <property type="entry name" value="PRE-MRNA-PROCESSING FACTOR 17"/>
    <property type="match status" value="1"/>
</dbReference>
<dbReference type="Proteomes" id="UP000681720">
    <property type="component" value="Unassembled WGS sequence"/>
</dbReference>
<proteinExistence type="predicted"/>
<evidence type="ECO:0000256" key="2">
    <source>
        <dbReference type="ARBA" id="ARBA00022574"/>
    </source>
</evidence>